<dbReference type="PROSITE" id="PS51257">
    <property type="entry name" value="PROKAR_LIPOPROTEIN"/>
    <property type="match status" value="1"/>
</dbReference>
<dbReference type="EMBL" id="JAUDCF010000033">
    <property type="protein sequence ID" value="MDM8146486.1"/>
    <property type="molecule type" value="Genomic_DNA"/>
</dbReference>
<keyword evidence="3" id="KW-1185">Reference proteome</keyword>
<reference evidence="2 3" key="1">
    <citation type="submission" date="2023-06" db="EMBL/GenBank/DDBJ databases">
        <authorList>
            <person name="Zeman M."/>
            <person name="Kubasova T."/>
            <person name="Jahodarova E."/>
            <person name="Nykrynova M."/>
            <person name="Rychlik I."/>
        </authorList>
    </citation>
    <scope>NUCLEOTIDE SEQUENCE [LARGE SCALE GENOMIC DNA]</scope>
    <source>
        <strain evidence="2 3">ET4</strain>
    </source>
</reference>
<evidence type="ECO:0008006" key="4">
    <source>
        <dbReference type="Google" id="ProtNLM"/>
    </source>
</evidence>
<evidence type="ECO:0000313" key="2">
    <source>
        <dbReference type="EMBL" id="MDM8146486.1"/>
    </source>
</evidence>
<feature type="chain" id="PRO_5045998303" description="DUF4595 domain-containing protein" evidence="1">
    <location>
        <begin position="28"/>
        <end position="296"/>
    </location>
</feature>
<gene>
    <name evidence="2" type="ORF">QUW02_11245</name>
</gene>
<proteinExistence type="predicted"/>
<evidence type="ECO:0000313" key="3">
    <source>
        <dbReference type="Proteomes" id="UP001228403"/>
    </source>
</evidence>
<protein>
    <recommendedName>
        <fullName evidence="4">DUF4595 domain-containing protein</fullName>
    </recommendedName>
</protein>
<reference evidence="3" key="2">
    <citation type="submission" date="2023-07" db="EMBL/GenBank/DDBJ databases">
        <title>Identification and characterization of horizontal gene transfer across gut microbiota members of farm animals based on homology search.</title>
        <authorList>
            <person name="Schwarzerova J."/>
            <person name="Nykrynova M."/>
            <person name="Jureckova K."/>
            <person name="Cejkova D."/>
            <person name="Rychlik I."/>
        </authorList>
    </citation>
    <scope>NUCLEOTIDE SEQUENCE [LARGE SCALE GENOMIC DNA]</scope>
    <source>
        <strain evidence="3">ET4</strain>
    </source>
</reference>
<feature type="signal peptide" evidence="1">
    <location>
        <begin position="1"/>
        <end position="27"/>
    </location>
</feature>
<dbReference type="Proteomes" id="UP001228403">
    <property type="component" value="Unassembled WGS sequence"/>
</dbReference>
<organism evidence="2 3">
    <name type="scientific">Bacteroides eggerthii</name>
    <dbReference type="NCBI Taxonomy" id="28111"/>
    <lineage>
        <taxon>Bacteria</taxon>
        <taxon>Pseudomonadati</taxon>
        <taxon>Bacteroidota</taxon>
        <taxon>Bacteroidia</taxon>
        <taxon>Bacteroidales</taxon>
        <taxon>Bacteroidaceae</taxon>
        <taxon>Bacteroides</taxon>
    </lineage>
</organism>
<accession>A0ABT7U7I4</accession>
<keyword evidence="1" id="KW-0732">Signal</keyword>
<evidence type="ECO:0000256" key="1">
    <source>
        <dbReference type="SAM" id="SignalP"/>
    </source>
</evidence>
<name>A0ABT7U7I4_9BACE</name>
<comment type="caution">
    <text evidence="2">The sequence shown here is derived from an EMBL/GenBank/DDBJ whole genome shotgun (WGS) entry which is preliminary data.</text>
</comment>
<sequence>MKQLISFNGTILFIVCCCLFSLLSCQTEESDNSIAMSEIVGSQWTSSYEWIEDNGSMESGNEVLDFISSTQARKTTEYSGRGWEFNYSTGENEYKSYSGTRYQFYEYSVSGSTILLINVDGGYSSELQISGNKLIDANEDQIWNLSKDGDGVGSGAVTSYTWDEMSGFWMADYPYEMYNEEMNRLERMNAPSSSYFNNPSYGYFRCWGIHFNKSGQQKEIILETRAFANQQTLRSIYASDRKTVYWTNTYTNSYSGIEYTIWGDTIYYAGEPMYAIKNRNTIVDNNGTLYVRGIAD</sequence>